<evidence type="ECO:0000259" key="1">
    <source>
        <dbReference type="Pfam" id="PF06527"/>
    </source>
</evidence>
<keyword evidence="4" id="KW-1185">Reference proteome</keyword>
<dbReference type="STRING" id="1479485.DA73_0205725"/>
<dbReference type="OrthoDB" id="7029747at2"/>
<proteinExistence type="predicted"/>
<comment type="caution">
    <text evidence="3">The sequence shown here is derived from an EMBL/GenBank/DDBJ whole genome shotgun (WGS) entry which is preliminary data.</text>
</comment>
<sequence length="403" mass="46278">MLFNQLNLQSPESIQQLNLPQRSHLYPLQPLLLGTPLTESFTSYITRLAAVHQVPTGILLAQELAPLISRYPGPNLDSLSNIFFHIFFNQTGAWNGTGTMALEPVLILQKLTQQPHLKYLTLIYWSQVLSTRNLLRKYKAWCPLCYSESSQKGLPVYEPLIWCVSALKICPLHKYPLMNYCPNCGHNIYLLAWNTKNGFCCRCHSWLGISCSTIESHLLRCQDIEWQNFIAQQLGLLIAQAPYLIELPLREYVALAIDKCIQVATGGNAKAFAEQMYLSSTVPRDWRVGNALPQLDKLLRVCYRLSISLIDIYLGKLDLDNPIVFQELPLSEQYFKTNRPFDAPKAREFLEQHHESNPPQSLKQVAFQLGYDSKDLYRYFPDLCSQISARYKLHNKIFGKHRV</sequence>
<dbReference type="EMBL" id="JHEG02000019">
    <property type="protein sequence ID" value="KIE12954.1"/>
    <property type="molecule type" value="Genomic_DNA"/>
</dbReference>
<dbReference type="Proteomes" id="UP000029738">
    <property type="component" value="Unassembled WGS sequence"/>
</dbReference>
<evidence type="ECO:0000313" key="3">
    <source>
        <dbReference type="EMBL" id="KIE12954.1"/>
    </source>
</evidence>
<accession>A0A0C1R5W3</accession>
<reference evidence="2" key="2">
    <citation type="submission" date="2019-11" db="EMBL/GenBank/DDBJ databases">
        <title>Improved Assembly of Tolypothrix boutellei genome.</title>
        <authorList>
            <person name="Sarangi A.N."/>
            <person name="Mukherjee M."/>
            <person name="Ghosh S."/>
            <person name="Singh D."/>
            <person name="Das A."/>
            <person name="Kant S."/>
            <person name="Prusty A."/>
            <person name="Tripathy S."/>
        </authorList>
    </citation>
    <scope>NUCLEOTIDE SEQUENCE</scope>
    <source>
        <strain evidence="2">VB521301</strain>
    </source>
</reference>
<name>A0A0C1R5W3_9CYAN</name>
<dbReference type="EMBL" id="JHEG04000001">
    <property type="protein sequence ID" value="KAF3888123.1"/>
    <property type="molecule type" value="Genomic_DNA"/>
</dbReference>
<protein>
    <submittedName>
        <fullName evidence="2">TniQ family protein</fullName>
    </submittedName>
</protein>
<dbReference type="InterPro" id="IPR009492">
    <property type="entry name" value="TniQ"/>
</dbReference>
<feature type="domain" description="TniQ" evidence="1">
    <location>
        <begin position="33"/>
        <end position="177"/>
    </location>
</feature>
<organism evidence="3">
    <name type="scientific">Tolypothrix bouteillei VB521301</name>
    <dbReference type="NCBI Taxonomy" id="1479485"/>
    <lineage>
        <taxon>Bacteria</taxon>
        <taxon>Bacillati</taxon>
        <taxon>Cyanobacteriota</taxon>
        <taxon>Cyanophyceae</taxon>
        <taxon>Nostocales</taxon>
        <taxon>Tolypothrichaceae</taxon>
        <taxon>Tolypothrix</taxon>
    </lineage>
</organism>
<dbReference type="AlphaFoldDB" id="A0A0C1R5W3"/>
<evidence type="ECO:0000313" key="2">
    <source>
        <dbReference type="EMBL" id="KAF3888123.1"/>
    </source>
</evidence>
<gene>
    <name evidence="3" type="ORF">DA73_0205725</name>
    <name evidence="2" type="ORF">DA73_0400023475</name>
</gene>
<reference evidence="3" key="1">
    <citation type="journal article" date="2015" name="Genome Announc.">
        <title>Draft Genome Sequence of Tolypothrix boutellei Strain VB521301.</title>
        <authorList>
            <person name="Chandrababunaidu M.M."/>
            <person name="Singh D."/>
            <person name="Sen D."/>
            <person name="Bhan S."/>
            <person name="Das S."/>
            <person name="Gupta A."/>
            <person name="Adhikary S.P."/>
            <person name="Tripathy S."/>
        </authorList>
    </citation>
    <scope>NUCLEOTIDE SEQUENCE</scope>
    <source>
        <strain evidence="3">VB521301</strain>
    </source>
</reference>
<evidence type="ECO:0000313" key="4">
    <source>
        <dbReference type="Proteomes" id="UP000029738"/>
    </source>
</evidence>
<dbReference type="RefSeq" id="WP_050045238.1">
    <property type="nucleotide sequence ID" value="NZ_JHEG04000001.1"/>
</dbReference>
<dbReference type="Pfam" id="PF06527">
    <property type="entry name" value="TniQ"/>
    <property type="match status" value="1"/>
</dbReference>